<dbReference type="Gene3D" id="1.10.30.40">
    <property type="entry name" value="Ethanolamine ammonia-lyase light chain (EutC), N-terminal domain"/>
    <property type="match status" value="1"/>
</dbReference>
<evidence type="ECO:0000256" key="3">
    <source>
        <dbReference type="ARBA" id="ARBA00023285"/>
    </source>
</evidence>
<comment type="cofactor">
    <cofactor evidence="5">
        <name>adenosylcob(III)alamin</name>
        <dbReference type="ChEBI" id="CHEBI:18408"/>
    </cofactor>
    <text evidence="5">Binds between the large and small subunits.</text>
</comment>
<reference evidence="6" key="1">
    <citation type="submission" date="2021-07" db="EMBL/GenBank/DDBJ databases">
        <title>New genus and species of the family Alcaligenaceae.</title>
        <authorList>
            <person name="Hahn M.W."/>
        </authorList>
    </citation>
    <scope>NUCLEOTIDE SEQUENCE</scope>
    <source>
        <strain evidence="6">LF4-65</strain>
    </source>
</reference>
<dbReference type="EMBL" id="JAHXRI010000007">
    <property type="protein sequence ID" value="MBZ1350896.1"/>
    <property type="molecule type" value="Genomic_DNA"/>
</dbReference>
<evidence type="ECO:0000256" key="5">
    <source>
        <dbReference type="HAMAP-Rule" id="MF_00601"/>
    </source>
</evidence>
<gene>
    <name evidence="5 6" type="primary">eutC</name>
    <name evidence="6" type="ORF">KZZ10_09600</name>
</gene>
<dbReference type="GO" id="GO:0031419">
    <property type="term" value="F:cobalamin binding"/>
    <property type="evidence" value="ECO:0007669"/>
    <property type="project" value="UniProtKB-UniRule"/>
</dbReference>
<proteinExistence type="inferred from homology"/>
<keyword evidence="7" id="KW-1185">Reference proteome</keyword>
<dbReference type="InterPro" id="IPR009246">
    <property type="entry name" value="EutC"/>
</dbReference>
<comment type="subunit">
    <text evidence="5">The basic unit is a heterodimer which dimerizes to form tetramers. The heterotetramers trimerize; 6 large subunits form a core ring with 6 small subunits projecting outwards.</text>
</comment>
<dbReference type="HAMAP" id="MF_00601">
    <property type="entry name" value="EutC"/>
    <property type="match status" value="1"/>
</dbReference>
<dbReference type="NCBIfam" id="NF003971">
    <property type="entry name" value="PRK05465.1"/>
    <property type="match status" value="1"/>
</dbReference>
<evidence type="ECO:0000313" key="6">
    <source>
        <dbReference type="EMBL" id="MBZ1350896.1"/>
    </source>
</evidence>
<keyword evidence="1 5" id="KW-0846">Cobalamin</keyword>
<evidence type="ECO:0000313" key="7">
    <source>
        <dbReference type="Proteomes" id="UP000739565"/>
    </source>
</evidence>
<dbReference type="GO" id="GO:0031471">
    <property type="term" value="C:ethanolamine degradation polyhedral organelle"/>
    <property type="evidence" value="ECO:0007669"/>
    <property type="project" value="UniProtKB-UniRule"/>
</dbReference>
<organism evidence="6 7">
    <name type="scientific">Zwartia hollandica</name>
    <dbReference type="NCBI Taxonomy" id="324606"/>
    <lineage>
        <taxon>Bacteria</taxon>
        <taxon>Pseudomonadati</taxon>
        <taxon>Pseudomonadota</taxon>
        <taxon>Betaproteobacteria</taxon>
        <taxon>Burkholderiales</taxon>
        <taxon>Alcaligenaceae</taxon>
        <taxon>Zwartia</taxon>
    </lineage>
</organism>
<dbReference type="GO" id="GO:0006520">
    <property type="term" value="P:amino acid metabolic process"/>
    <property type="evidence" value="ECO:0007669"/>
    <property type="project" value="InterPro"/>
</dbReference>
<comment type="pathway">
    <text evidence="5">Amine and polyamine degradation; ethanolamine degradation.</text>
</comment>
<dbReference type="GO" id="GO:0046336">
    <property type="term" value="P:ethanolamine catabolic process"/>
    <property type="evidence" value="ECO:0007669"/>
    <property type="project" value="UniProtKB-UniRule"/>
</dbReference>
<dbReference type="Proteomes" id="UP000739565">
    <property type="component" value="Unassembled WGS sequence"/>
</dbReference>
<dbReference type="Gene3D" id="3.40.50.11240">
    <property type="entry name" value="Ethanolamine ammonia-lyase light chain (EutC)"/>
    <property type="match status" value="1"/>
</dbReference>
<protein>
    <recommendedName>
        <fullName evidence="5">Ethanolamine ammonia-lyase small subunit</fullName>
        <shortName evidence="5">EAL small subunit</shortName>
        <ecNumber evidence="5">4.3.1.7</ecNumber>
    </recommendedName>
</protein>
<dbReference type="InterPro" id="IPR042255">
    <property type="entry name" value="EutC_N"/>
</dbReference>
<feature type="binding site" evidence="5">
    <location>
        <position position="184"/>
    </location>
    <ligand>
        <name>adenosylcob(III)alamin</name>
        <dbReference type="ChEBI" id="CHEBI:18408"/>
    </ligand>
</feature>
<dbReference type="GO" id="GO:0009350">
    <property type="term" value="C:ethanolamine ammonia-lyase complex"/>
    <property type="evidence" value="ECO:0007669"/>
    <property type="project" value="UniProtKB-UniRule"/>
</dbReference>
<keyword evidence="3 5" id="KW-0170">Cobalt</keyword>
<dbReference type="PANTHER" id="PTHR39330:SF1">
    <property type="entry name" value="ETHANOLAMINE AMMONIA-LYASE SMALL SUBUNIT"/>
    <property type="match status" value="1"/>
</dbReference>
<comment type="function">
    <text evidence="5">Catalyzes the deamination of various vicinal amino-alcohols to oxo compounds. Allows this organism to utilize ethanolamine as the sole source of nitrogen and carbon in the presence of external vitamin B12.</text>
</comment>
<feature type="binding site" evidence="5">
    <location>
        <position position="163"/>
    </location>
    <ligand>
        <name>adenosylcob(III)alamin</name>
        <dbReference type="ChEBI" id="CHEBI:18408"/>
    </ligand>
</feature>
<dbReference type="InterPro" id="IPR042251">
    <property type="entry name" value="EutC_C"/>
</dbReference>
<dbReference type="Pfam" id="PF05985">
    <property type="entry name" value="EutC"/>
    <property type="match status" value="1"/>
</dbReference>
<name>A0A953NCV6_9BURK</name>
<keyword evidence="4 5" id="KW-1283">Bacterial microcompartment</keyword>
<comment type="caution">
    <text evidence="6">The sequence shown here is derived from an EMBL/GenBank/DDBJ whole genome shotgun (WGS) entry which is preliminary data.</text>
</comment>
<dbReference type="EC" id="4.3.1.7" evidence="5"/>
<evidence type="ECO:0000256" key="4">
    <source>
        <dbReference type="ARBA" id="ARBA00024446"/>
    </source>
</evidence>
<comment type="similarity">
    <text evidence="5">Belongs to the EutC family.</text>
</comment>
<comment type="catalytic activity">
    <reaction evidence="5">
        <text>ethanolamine = acetaldehyde + NH4(+)</text>
        <dbReference type="Rhea" id="RHEA:15313"/>
        <dbReference type="ChEBI" id="CHEBI:15343"/>
        <dbReference type="ChEBI" id="CHEBI:28938"/>
        <dbReference type="ChEBI" id="CHEBI:57603"/>
        <dbReference type="EC" id="4.3.1.7"/>
    </reaction>
</comment>
<dbReference type="PIRSF" id="PIRSF018982">
    <property type="entry name" value="EutC"/>
    <property type="match status" value="1"/>
</dbReference>
<dbReference type="GO" id="GO:0008851">
    <property type="term" value="F:ethanolamine ammonia-lyase activity"/>
    <property type="evidence" value="ECO:0007669"/>
    <property type="project" value="UniProtKB-UniRule"/>
</dbReference>
<evidence type="ECO:0000256" key="1">
    <source>
        <dbReference type="ARBA" id="ARBA00022628"/>
    </source>
</evidence>
<keyword evidence="2 5" id="KW-0456">Lyase</keyword>
<evidence type="ECO:0000256" key="2">
    <source>
        <dbReference type="ARBA" id="ARBA00023239"/>
    </source>
</evidence>
<dbReference type="PANTHER" id="PTHR39330">
    <property type="entry name" value="ETHANOLAMINE AMMONIA-LYASE LIGHT CHAIN"/>
    <property type="match status" value="1"/>
</dbReference>
<feature type="binding site" evidence="5">
    <location>
        <position position="213"/>
    </location>
    <ligand>
        <name>adenosylcob(III)alamin</name>
        <dbReference type="ChEBI" id="CHEBI:18408"/>
    </ligand>
</feature>
<comment type="subcellular location">
    <subcellularLocation>
        <location evidence="5">Bacterial microcompartment</location>
    </subcellularLocation>
</comment>
<sequence>MAPDQPSFLEATPAWSALKEFTRARIALGRTGVSLPTNELLEFRLAHARARDAVHEALDIETLTQGLVHMGFDPTAVSSRAENREHYLLRPDLGRRLSDISIRTLEESIRQARLSPGAIAFVVADGLSARAVQTHALPTLKALQALGSPLDNSAVVVATQARVALGDEIGEVLGAEIVVVLIGERPGLSAPDSMGVYMTWHPRVGRNDSERNCISNIRPEGLSYAGAAQKLAWLIAQARVLGKTGVDLKEASEYETDTIRIKK</sequence>
<accession>A0A953NCV6</accession>
<dbReference type="AlphaFoldDB" id="A0A953NCV6"/>